<name>A0AAV6J6F5_9ERIC</name>
<accession>A0AAV6J6F5</accession>
<reference evidence="1" key="1">
    <citation type="submission" date="2020-08" db="EMBL/GenBank/DDBJ databases">
        <title>Plant Genome Project.</title>
        <authorList>
            <person name="Zhang R.-G."/>
        </authorList>
    </citation>
    <scope>NUCLEOTIDE SEQUENCE</scope>
    <source>
        <strain evidence="1">WSP0</strain>
        <tissue evidence="1">Leaf</tissue>
    </source>
</reference>
<dbReference type="AlphaFoldDB" id="A0AAV6J6F5"/>
<evidence type="ECO:0000313" key="2">
    <source>
        <dbReference type="Proteomes" id="UP000823749"/>
    </source>
</evidence>
<sequence length="94" mass="10556">MSGRVANKVGIDVTRSPSSHHHLENLSYVHKVRLPPKQKLLEEFTSTLDALDMSAQLRTSHRYQFRTSVGCLIEKVLGLGVNLRSTDTFTGLTY</sequence>
<dbReference type="Proteomes" id="UP000823749">
    <property type="component" value="Chromosome 8"/>
</dbReference>
<organism evidence="1 2">
    <name type="scientific">Rhododendron griersonianum</name>
    <dbReference type="NCBI Taxonomy" id="479676"/>
    <lineage>
        <taxon>Eukaryota</taxon>
        <taxon>Viridiplantae</taxon>
        <taxon>Streptophyta</taxon>
        <taxon>Embryophyta</taxon>
        <taxon>Tracheophyta</taxon>
        <taxon>Spermatophyta</taxon>
        <taxon>Magnoliopsida</taxon>
        <taxon>eudicotyledons</taxon>
        <taxon>Gunneridae</taxon>
        <taxon>Pentapetalae</taxon>
        <taxon>asterids</taxon>
        <taxon>Ericales</taxon>
        <taxon>Ericaceae</taxon>
        <taxon>Ericoideae</taxon>
        <taxon>Rhodoreae</taxon>
        <taxon>Rhododendron</taxon>
    </lineage>
</organism>
<gene>
    <name evidence="1" type="ORF">RHGRI_023669</name>
</gene>
<comment type="caution">
    <text evidence="1">The sequence shown here is derived from an EMBL/GenBank/DDBJ whole genome shotgun (WGS) entry which is preliminary data.</text>
</comment>
<evidence type="ECO:0000313" key="1">
    <source>
        <dbReference type="EMBL" id="KAG5535957.1"/>
    </source>
</evidence>
<protein>
    <submittedName>
        <fullName evidence="1">Uncharacterized protein</fullName>
    </submittedName>
</protein>
<proteinExistence type="predicted"/>
<keyword evidence="2" id="KW-1185">Reference proteome</keyword>
<dbReference type="EMBL" id="JACTNZ010000008">
    <property type="protein sequence ID" value="KAG5535957.1"/>
    <property type="molecule type" value="Genomic_DNA"/>
</dbReference>